<dbReference type="GO" id="GO:0005886">
    <property type="term" value="C:plasma membrane"/>
    <property type="evidence" value="ECO:0007669"/>
    <property type="project" value="UniProtKB-SubCell"/>
</dbReference>
<dbReference type="PROSITE" id="PS50928">
    <property type="entry name" value="ABC_TM1"/>
    <property type="match status" value="1"/>
</dbReference>
<keyword evidence="5 7" id="KW-1133">Transmembrane helix</keyword>
<keyword evidence="2 7" id="KW-0813">Transport</keyword>
<evidence type="ECO:0000256" key="2">
    <source>
        <dbReference type="ARBA" id="ARBA00022448"/>
    </source>
</evidence>
<name>A0A850QCE2_9BURK</name>
<sequence length="291" mass="32291">MNKVSIHQFRRVAAQLSRSLLRCLSRYLPHYLLLSVIALLCIFPFWWTLVTALSTRGNLFEFPPSFWPHGVSLENFAEVFRVIPIVAFYKNSLLITAATVIGKLVICSLAAYPLSRMQFRGSKLVLGMILATMILPSEVNFLVNFISITKLGLVDTYTGVVLPNLVTAVSILLLKQAFDEVPQDLLDAARVDGAGEWIIFVHIVLPLIMPWLATVGILTAVDAWNEYIWPSIVIAKPEDFPLSAGVLYLRGTYGSSTRVIAAGTILTVAPILVAFLFTQRFFMRGMDGAVK</sequence>
<comment type="caution">
    <text evidence="9">The sequence shown here is derived from an EMBL/GenBank/DDBJ whole genome shotgun (WGS) entry which is preliminary data.</text>
</comment>
<dbReference type="GO" id="GO:0055085">
    <property type="term" value="P:transmembrane transport"/>
    <property type="evidence" value="ECO:0007669"/>
    <property type="project" value="InterPro"/>
</dbReference>
<keyword evidence="6 7" id="KW-0472">Membrane</keyword>
<gene>
    <name evidence="9" type="ORF">HV832_05290</name>
</gene>
<dbReference type="Proteomes" id="UP000588051">
    <property type="component" value="Unassembled WGS sequence"/>
</dbReference>
<feature type="transmembrane region" description="Helical" evidence="7">
    <location>
        <begin position="93"/>
        <end position="112"/>
    </location>
</feature>
<accession>A0A850QCE2</accession>
<dbReference type="EMBL" id="JABXYJ010000002">
    <property type="protein sequence ID" value="NVO77241.1"/>
    <property type="molecule type" value="Genomic_DNA"/>
</dbReference>
<dbReference type="CDD" id="cd06261">
    <property type="entry name" value="TM_PBP2"/>
    <property type="match status" value="1"/>
</dbReference>
<protein>
    <submittedName>
        <fullName evidence="9">Carbohydrate ABC transporter permease</fullName>
    </submittedName>
</protein>
<feature type="transmembrane region" description="Helical" evidence="7">
    <location>
        <begin position="124"/>
        <end position="148"/>
    </location>
</feature>
<keyword evidence="4 7" id="KW-0812">Transmembrane</keyword>
<proteinExistence type="inferred from homology"/>
<evidence type="ECO:0000259" key="8">
    <source>
        <dbReference type="PROSITE" id="PS50928"/>
    </source>
</evidence>
<dbReference type="PANTHER" id="PTHR43744">
    <property type="entry name" value="ABC TRANSPORTER PERMEASE PROTEIN MG189-RELATED-RELATED"/>
    <property type="match status" value="1"/>
</dbReference>
<dbReference type="InterPro" id="IPR000515">
    <property type="entry name" value="MetI-like"/>
</dbReference>
<evidence type="ECO:0000256" key="7">
    <source>
        <dbReference type="RuleBase" id="RU363032"/>
    </source>
</evidence>
<feature type="transmembrane region" description="Helical" evidence="7">
    <location>
        <begin position="28"/>
        <end position="47"/>
    </location>
</feature>
<feature type="transmembrane region" description="Helical" evidence="7">
    <location>
        <begin position="199"/>
        <end position="221"/>
    </location>
</feature>
<evidence type="ECO:0000313" key="10">
    <source>
        <dbReference type="Proteomes" id="UP000588051"/>
    </source>
</evidence>
<evidence type="ECO:0000256" key="1">
    <source>
        <dbReference type="ARBA" id="ARBA00004651"/>
    </source>
</evidence>
<organism evidence="9 10">
    <name type="scientific">Undibacterium oligocarboniphilum</name>
    <dbReference type="NCBI Taxonomy" id="666702"/>
    <lineage>
        <taxon>Bacteria</taxon>
        <taxon>Pseudomonadati</taxon>
        <taxon>Pseudomonadota</taxon>
        <taxon>Betaproteobacteria</taxon>
        <taxon>Burkholderiales</taxon>
        <taxon>Oxalobacteraceae</taxon>
        <taxon>Undibacterium</taxon>
    </lineage>
</organism>
<feature type="domain" description="ABC transmembrane type-1" evidence="8">
    <location>
        <begin position="89"/>
        <end position="277"/>
    </location>
</feature>
<feature type="transmembrane region" description="Helical" evidence="7">
    <location>
        <begin position="259"/>
        <end position="277"/>
    </location>
</feature>
<evidence type="ECO:0000313" key="9">
    <source>
        <dbReference type="EMBL" id="NVO77241.1"/>
    </source>
</evidence>
<keyword evidence="3" id="KW-1003">Cell membrane</keyword>
<evidence type="ECO:0000256" key="6">
    <source>
        <dbReference type="ARBA" id="ARBA00023136"/>
    </source>
</evidence>
<comment type="subcellular location">
    <subcellularLocation>
        <location evidence="1 7">Cell membrane</location>
        <topology evidence="1 7">Multi-pass membrane protein</topology>
    </subcellularLocation>
</comment>
<dbReference type="InterPro" id="IPR035906">
    <property type="entry name" value="MetI-like_sf"/>
</dbReference>
<dbReference type="Pfam" id="PF00528">
    <property type="entry name" value="BPD_transp_1"/>
    <property type="match status" value="1"/>
</dbReference>
<keyword evidence="10" id="KW-1185">Reference proteome</keyword>
<dbReference type="AlphaFoldDB" id="A0A850QCE2"/>
<dbReference type="PANTHER" id="PTHR43744:SF3">
    <property type="entry name" value="LACTOSE TRANSPORT SYSTEM PERMEASE PROTEIN LACG"/>
    <property type="match status" value="1"/>
</dbReference>
<dbReference type="SUPFAM" id="SSF161098">
    <property type="entry name" value="MetI-like"/>
    <property type="match status" value="1"/>
</dbReference>
<comment type="similarity">
    <text evidence="7">Belongs to the binding-protein-dependent transport system permease family.</text>
</comment>
<evidence type="ECO:0000256" key="5">
    <source>
        <dbReference type="ARBA" id="ARBA00022989"/>
    </source>
</evidence>
<reference evidence="9 10" key="1">
    <citation type="submission" date="2020-06" db="EMBL/GenBank/DDBJ databases">
        <authorList>
            <person name="Qiu C."/>
            <person name="Liu Z."/>
        </authorList>
    </citation>
    <scope>NUCLEOTIDE SEQUENCE [LARGE SCALE GENOMIC DNA]</scope>
    <source>
        <strain evidence="9 10">EM 1</strain>
    </source>
</reference>
<dbReference type="Gene3D" id="1.10.3720.10">
    <property type="entry name" value="MetI-like"/>
    <property type="match status" value="1"/>
</dbReference>
<feature type="transmembrane region" description="Helical" evidence="7">
    <location>
        <begin position="160"/>
        <end position="178"/>
    </location>
</feature>
<dbReference type="RefSeq" id="WP_176802490.1">
    <property type="nucleotide sequence ID" value="NZ_JABXYJ010000002.1"/>
</dbReference>
<evidence type="ECO:0000256" key="3">
    <source>
        <dbReference type="ARBA" id="ARBA00022475"/>
    </source>
</evidence>
<evidence type="ECO:0000256" key="4">
    <source>
        <dbReference type="ARBA" id="ARBA00022692"/>
    </source>
</evidence>